<dbReference type="PROSITE" id="PS51435">
    <property type="entry name" value="AP_NUCLEASE_F1_4"/>
    <property type="match status" value="1"/>
</dbReference>
<proteinExistence type="inferred from homology"/>
<dbReference type="PANTHER" id="PTHR22748">
    <property type="entry name" value="AP ENDONUCLEASE"/>
    <property type="match status" value="1"/>
</dbReference>
<dbReference type="InParanoid" id="A7RQL6"/>
<evidence type="ECO:0000256" key="14">
    <source>
        <dbReference type="SAM" id="MobiDB-lite"/>
    </source>
</evidence>
<feature type="region of interest" description="Disordered" evidence="14">
    <location>
        <begin position="355"/>
        <end position="388"/>
    </location>
</feature>
<gene>
    <name evidence="16" type="ORF">NEMVEDRAFT_v1g161616</name>
</gene>
<evidence type="ECO:0000313" key="17">
    <source>
        <dbReference type="Proteomes" id="UP000001593"/>
    </source>
</evidence>
<evidence type="ECO:0000256" key="4">
    <source>
        <dbReference type="ARBA" id="ARBA00022771"/>
    </source>
</evidence>
<dbReference type="GO" id="GO:0005634">
    <property type="term" value="C:nucleus"/>
    <property type="evidence" value="ECO:0000318"/>
    <property type="project" value="GO_Central"/>
</dbReference>
<reference evidence="16 17" key="1">
    <citation type="journal article" date="2007" name="Science">
        <title>Sea anemone genome reveals ancestral eumetazoan gene repertoire and genomic organization.</title>
        <authorList>
            <person name="Putnam N.H."/>
            <person name="Srivastava M."/>
            <person name="Hellsten U."/>
            <person name="Dirks B."/>
            <person name="Chapman J."/>
            <person name="Salamov A."/>
            <person name="Terry A."/>
            <person name="Shapiro H."/>
            <person name="Lindquist E."/>
            <person name="Kapitonov V.V."/>
            <person name="Jurka J."/>
            <person name="Genikhovich G."/>
            <person name="Grigoriev I.V."/>
            <person name="Lucas S.M."/>
            <person name="Steele R.E."/>
            <person name="Finnerty J.R."/>
            <person name="Technau U."/>
            <person name="Martindale M.Q."/>
            <person name="Rokhsar D.S."/>
        </authorList>
    </citation>
    <scope>NUCLEOTIDE SEQUENCE [LARGE SCALE GENOMIC DNA]</scope>
    <source>
        <strain evidence="17">CH2 X CH6</strain>
    </source>
</reference>
<dbReference type="SUPFAM" id="SSF56219">
    <property type="entry name" value="DNase I-like"/>
    <property type="match status" value="1"/>
</dbReference>
<feature type="active site" evidence="9">
    <location>
        <position position="139"/>
    </location>
</feature>
<feature type="binding site" evidence="10">
    <location>
        <position position="36"/>
    </location>
    <ligand>
        <name>Mg(2+)</name>
        <dbReference type="ChEBI" id="CHEBI:18420"/>
        <label>1</label>
    </ligand>
</feature>
<dbReference type="GO" id="GO:0008311">
    <property type="term" value="F:double-stranded DNA 3'-5' DNA exonuclease activity"/>
    <property type="evidence" value="ECO:0000318"/>
    <property type="project" value="GO_Central"/>
</dbReference>
<feature type="binding site" evidence="10">
    <location>
        <position position="293"/>
    </location>
    <ligand>
        <name>Mg(2+)</name>
        <dbReference type="ChEBI" id="CHEBI:18420"/>
        <label>1</label>
    </ligand>
</feature>
<comment type="catalytic activity">
    <reaction evidence="1">
        <text>Exonucleolytic cleavage in the 3'- to 5'-direction to yield nucleoside 5'-phosphates.</text>
        <dbReference type="EC" id="3.1.11.2"/>
    </reaction>
</comment>
<dbReference type="Pfam" id="PF06839">
    <property type="entry name" value="Zn_ribbon_GRF"/>
    <property type="match status" value="1"/>
</dbReference>
<dbReference type="GO" id="GO:0008081">
    <property type="term" value="F:phosphoric diester hydrolase activity"/>
    <property type="evidence" value="ECO:0000318"/>
    <property type="project" value="GO_Central"/>
</dbReference>
<evidence type="ECO:0000313" key="16">
    <source>
        <dbReference type="EMBL" id="EDO46129.1"/>
    </source>
</evidence>
<evidence type="ECO:0000256" key="2">
    <source>
        <dbReference type="ARBA" id="ARBA00007092"/>
    </source>
</evidence>
<evidence type="ECO:0000259" key="15">
    <source>
        <dbReference type="PROSITE" id="PS51999"/>
    </source>
</evidence>
<dbReference type="Gene3D" id="3.60.10.10">
    <property type="entry name" value="Endonuclease/exonuclease/phosphatase"/>
    <property type="match status" value="1"/>
</dbReference>
<dbReference type="STRING" id="45351.A7RQL6"/>
<dbReference type="PANTHER" id="PTHR22748:SF4">
    <property type="entry name" value="DNA-(APURINIC OR APYRIMIDINIC SITE) ENDONUCLEASE 2"/>
    <property type="match status" value="1"/>
</dbReference>
<name>A7RQL6_NEMVE</name>
<accession>A7RQL6</accession>
<evidence type="ECO:0000256" key="13">
    <source>
        <dbReference type="RuleBase" id="RU362131"/>
    </source>
</evidence>
<dbReference type="OMA" id="SFWICPR"/>
<evidence type="ECO:0000256" key="1">
    <source>
        <dbReference type="ARBA" id="ARBA00000493"/>
    </source>
</evidence>
<dbReference type="InterPro" id="IPR036691">
    <property type="entry name" value="Endo/exonu/phosph_ase_sf"/>
</dbReference>
<keyword evidence="7 10" id="KW-0460">Magnesium</keyword>
<feature type="active site" description="Proton acceptor" evidence="9">
    <location>
        <position position="294"/>
    </location>
</feature>
<feature type="site" description="Transition state stabilizer" evidence="11">
    <location>
        <position position="182"/>
    </location>
</feature>
<dbReference type="eggNOG" id="KOG1294">
    <property type="taxonomic scope" value="Eukaryota"/>
</dbReference>
<evidence type="ECO:0000256" key="5">
    <source>
        <dbReference type="ARBA" id="ARBA00022801"/>
    </source>
</evidence>
<feature type="site" description="Interaction with DNA substrate" evidence="11">
    <location>
        <position position="294"/>
    </location>
</feature>
<comment type="cofactor">
    <cofactor evidence="10 13">
        <name>Mg(2+)</name>
        <dbReference type="ChEBI" id="CHEBI:18420"/>
    </cofactor>
    <cofactor evidence="10 13">
        <name>Mn(2+)</name>
        <dbReference type="ChEBI" id="CHEBI:29035"/>
    </cofactor>
    <text evidence="10 13">Probably binds two magnesium or manganese ions per subunit.</text>
</comment>
<feature type="binding site" evidence="10">
    <location>
        <position position="294"/>
    </location>
    <ligand>
        <name>Mg(2+)</name>
        <dbReference type="ChEBI" id="CHEBI:18420"/>
        <label>1</label>
    </ligand>
</feature>
<sequence length="506" mass="56593">MKILTWNINGLRAVTREKKLKDFLNSLEADVMCFQETKITRDMLEEATCMADGYTAFFSFSRVKSGYSGVATFCKDSTTPLAAEEGLTSQLSASPDIGFYGDDEEFTSDQLSRLDSEGRTILTEHTLSSGGTVVIINVYCPRADMENEDRIQFKLEFHRLLSKRVKALLNSGKHVIVLGDINAAHKPIDHCNPCKYEDFSSFPGRAWLDELLVSLPLPDNSCDSSWKCVSGLLIDSFRYFHPLQREAYTNWSTSTGARQTNYGTRIDYILVDPPLLQQEFVDCVIRPEVEGSDHCPVVCTLKNRFLAANKTPLLCTKFMPEFSGKQQKLVSFFTKKTDNAFTVPTDLNNEKVISETELSASNTTKKRAPSSGSAVPNPKRAKTEKSTRQNTLLNFFGSKNVTKASSPKCIVDIVTDKPSGEVTREDTKSNQNMLLNPEPYSSVSAWKSILKGPPPAPLCPGHNEPSVLRTVKKKGPNYGRQFYCCARPEGHASNKEARCNFFKWRK</sequence>
<evidence type="ECO:0000256" key="3">
    <source>
        <dbReference type="ARBA" id="ARBA00022723"/>
    </source>
</evidence>
<feature type="binding site" evidence="10">
    <location>
        <position position="182"/>
    </location>
    <ligand>
        <name>Mg(2+)</name>
        <dbReference type="ChEBI" id="CHEBI:18420"/>
        <label>1</label>
    </ligand>
</feature>
<organism evidence="16 17">
    <name type="scientific">Nematostella vectensis</name>
    <name type="common">Starlet sea anemone</name>
    <dbReference type="NCBI Taxonomy" id="45351"/>
    <lineage>
        <taxon>Eukaryota</taxon>
        <taxon>Metazoa</taxon>
        <taxon>Cnidaria</taxon>
        <taxon>Anthozoa</taxon>
        <taxon>Hexacorallia</taxon>
        <taxon>Actiniaria</taxon>
        <taxon>Edwardsiidae</taxon>
        <taxon>Nematostella</taxon>
    </lineage>
</organism>
<dbReference type="EC" id="3.1.-.-" evidence="13"/>
<evidence type="ECO:0000256" key="10">
    <source>
        <dbReference type="PIRSR" id="PIRSR604808-2"/>
    </source>
</evidence>
<dbReference type="HOGENOM" id="CLU_010374_3_0_1"/>
<dbReference type="CDD" id="cd09088">
    <property type="entry name" value="Ape2-like_AP-endo"/>
    <property type="match status" value="1"/>
</dbReference>
<dbReference type="InterPro" id="IPR004808">
    <property type="entry name" value="AP_endonuc_1"/>
</dbReference>
<protein>
    <recommendedName>
        <fullName evidence="13">DNA-(apurinic or apyrimidinic site) endonuclease</fullName>
        <ecNumber evidence="13">3.1.-.-</ecNumber>
    </recommendedName>
</protein>
<dbReference type="NCBIfam" id="TIGR00633">
    <property type="entry name" value="xth"/>
    <property type="match status" value="1"/>
</dbReference>
<keyword evidence="3 10" id="KW-0479">Metal-binding</keyword>
<keyword evidence="13" id="KW-0234">DNA repair</keyword>
<dbReference type="PROSITE" id="PS51999">
    <property type="entry name" value="ZF_GRF"/>
    <property type="match status" value="1"/>
</dbReference>
<dbReference type="PhylomeDB" id="A7RQL6"/>
<feature type="binding site" evidence="10">
    <location>
        <position position="180"/>
    </location>
    <ligand>
        <name>Mg(2+)</name>
        <dbReference type="ChEBI" id="CHEBI:18420"/>
        <label>1</label>
    </ligand>
</feature>
<feature type="domain" description="GRF-type" evidence="15">
    <location>
        <begin position="459"/>
        <end position="506"/>
    </location>
</feature>
<evidence type="ECO:0000256" key="8">
    <source>
        <dbReference type="ARBA" id="ARBA00023242"/>
    </source>
</evidence>
<keyword evidence="5" id="KW-0378">Hydrolase</keyword>
<evidence type="ECO:0000256" key="9">
    <source>
        <dbReference type="PIRSR" id="PIRSR604808-1"/>
    </source>
</evidence>
<dbReference type="AlphaFoldDB" id="A7RQL6"/>
<dbReference type="GO" id="GO:0006284">
    <property type="term" value="P:base-excision repair"/>
    <property type="evidence" value="ECO:0000318"/>
    <property type="project" value="GO_Central"/>
</dbReference>
<keyword evidence="8" id="KW-0539">Nucleus</keyword>
<keyword evidence="4 12" id="KW-0863">Zinc-finger</keyword>
<dbReference type="GO" id="GO:0003906">
    <property type="term" value="F:DNA-(apurinic or apyrimidinic site) endonuclease activity"/>
    <property type="evidence" value="ECO:0000318"/>
    <property type="project" value="GO_Central"/>
</dbReference>
<evidence type="ECO:0000256" key="11">
    <source>
        <dbReference type="PIRSR" id="PIRSR604808-3"/>
    </source>
</evidence>
<keyword evidence="17" id="KW-1185">Reference proteome</keyword>
<dbReference type="Pfam" id="PF03372">
    <property type="entry name" value="Exo_endo_phos"/>
    <property type="match status" value="1"/>
</dbReference>
<keyword evidence="6" id="KW-0862">Zinc</keyword>
<feature type="active site" description="Proton donor/acceptor" evidence="9">
    <location>
        <position position="180"/>
    </location>
</feature>
<evidence type="ECO:0000256" key="6">
    <source>
        <dbReference type="ARBA" id="ARBA00022833"/>
    </source>
</evidence>
<evidence type="ECO:0000256" key="7">
    <source>
        <dbReference type="ARBA" id="ARBA00022842"/>
    </source>
</evidence>
<dbReference type="Proteomes" id="UP000001593">
    <property type="component" value="Unassembled WGS sequence"/>
</dbReference>
<keyword evidence="10" id="KW-0464">Manganese</keyword>
<evidence type="ECO:0000256" key="12">
    <source>
        <dbReference type="PROSITE-ProRule" id="PRU01343"/>
    </source>
</evidence>
<feature type="site" description="Important for catalytic activity" evidence="11">
    <location>
        <position position="267"/>
    </location>
</feature>
<dbReference type="GO" id="GO:0008270">
    <property type="term" value="F:zinc ion binding"/>
    <property type="evidence" value="ECO:0007669"/>
    <property type="project" value="UniProtKB-KW"/>
</dbReference>
<dbReference type="EMBL" id="DS469529">
    <property type="protein sequence ID" value="EDO46129.1"/>
    <property type="molecule type" value="Genomic_DNA"/>
</dbReference>
<keyword evidence="13" id="KW-0227">DNA damage</keyword>
<comment type="similarity">
    <text evidence="2 13">Belongs to the DNA repair enzymes AP/ExoA family.</text>
</comment>
<feature type="binding site" evidence="10">
    <location>
        <position position="7"/>
    </location>
    <ligand>
        <name>Mg(2+)</name>
        <dbReference type="ChEBI" id="CHEBI:18420"/>
        <label>1</label>
    </ligand>
</feature>
<dbReference type="InterPro" id="IPR010666">
    <property type="entry name" value="Znf_GRF"/>
</dbReference>
<dbReference type="InterPro" id="IPR005135">
    <property type="entry name" value="Endo/exonuclease/phosphatase"/>
</dbReference>